<dbReference type="Proteomes" id="UP000070409">
    <property type="component" value="Unassembled WGS sequence"/>
</dbReference>
<accession>A0A137YYY9</accession>
<evidence type="ECO:0000313" key="3">
    <source>
        <dbReference type="Proteomes" id="UP000070409"/>
    </source>
</evidence>
<dbReference type="InterPro" id="IPR016040">
    <property type="entry name" value="NAD(P)-bd_dom"/>
</dbReference>
<organism evidence="2 3">
    <name type="scientific">Tsukamurella pseudospumae</name>
    <dbReference type="NCBI Taxonomy" id="239498"/>
    <lineage>
        <taxon>Bacteria</taxon>
        <taxon>Bacillati</taxon>
        <taxon>Actinomycetota</taxon>
        <taxon>Actinomycetes</taxon>
        <taxon>Mycobacteriales</taxon>
        <taxon>Tsukamurellaceae</taxon>
        <taxon>Tsukamurella</taxon>
    </lineage>
</organism>
<evidence type="ECO:0000259" key="1">
    <source>
        <dbReference type="Pfam" id="PF13460"/>
    </source>
</evidence>
<proteinExistence type="predicted"/>
<comment type="caution">
    <text evidence="2">The sequence shown here is derived from an EMBL/GenBank/DDBJ whole genome shotgun (WGS) entry which is preliminary data.</text>
</comment>
<evidence type="ECO:0000313" key="2">
    <source>
        <dbReference type="EMBL" id="KXO91159.1"/>
    </source>
</evidence>
<protein>
    <recommendedName>
        <fullName evidence="1">NAD(P)-binding domain-containing protein</fullName>
    </recommendedName>
</protein>
<sequence>MTAAGRNRDRLDELAARGFATATVDLSSPARAAEVVSGHSEVVLISGGDPDRLDQHRGVIEAARAAGVDHIYYTSGIRADDERFPINVDHRATEQALAASTVT</sequence>
<keyword evidence="3" id="KW-1185">Reference proteome</keyword>
<dbReference type="SUPFAM" id="SSF51735">
    <property type="entry name" value="NAD(P)-binding Rossmann-fold domains"/>
    <property type="match status" value="1"/>
</dbReference>
<name>A0A137YYY9_9ACTN</name>
<dbReference type="PANTHER" id="PTHR47129">
    <property type="entry name" value="QUINONE OXIDOREDUCTASE 2"/>
    <property type="match status" value="1"/>
</dbReference>
<reference evidence="2 3" key="1">
    <citation type="submission" date="2016-02" db="EMBL/GenBank/DDBJ databases">
        <authorList>
            <person name="Teng J.L."/>
            <person name="Tang Y."/>
            <person name="Huang Y."/>
            <person name="Guo F."/>
            <person name="Wei W."/>
            <person name="Chen J.H."/>
            <person name="Wong S.Y."/>
            <person name="Lau S.K."/>
            <person name="Woo P.C."/>
        </authorList>
    </citation>
    <scope>NUCLEOTIDE SEQUENCE [LARGE SCALE GENOMIC DNA]</scope>
    <source>
        <strain evidence="2 3">JCM 13375</strain>
    </source>
</reference>
<dbReference type="EMBL" id="LSRE01000044">
    <property type="protein sequence ID" value="KXO91159.1"/>
    <property type="molecule type" value="Genomic_DNA"/>
</dbReference>
<dbReference type="PANTHER" id="PTHR47129:SF1">
    <property type="entry name" value="NMRA-LIKE DOMAIN-CONTAINING PROTEIN"/>
    <property type="match status" value="1"/>
</dbReference>
<dbReference type="Pfam" id="PF13460">
    <property type="entry name" value="NAD_binding_10"/>
    <property type="match status" value="1"/>
</dbReference>
<feature type="domain" description="NAD(P)-binding" evidence="1">
    <location>
        <begin position="2"/>
        <end position="84"/>
    </location>
</feature>
<dbReference type="Gene3D" id="3.40.50.720">
    <property type="entry name" value="NAD(P)-binding Rossmann-like Domain"/>
    <property type="match status" value="1"/>
</dbReference>
<dbReference type="InterPro" id="IPR036291">
    <property type="entry name" value="NAD(P)-bd_dom_sf"/>
</dbReference>
<dbReference type="InterPro" id="IPR052718">
    <property type="entry name" value="NmrA-type_oxidoreductase"/>
</dbReference>
<gene>
    <name evidence="2" type="ORF">AXK61_06205</name>
</gene>